<dbReference type="Pfam" id="PF07668">
    <property type="entry name" value="MpPF1"/>
    <property type="match status" value="1"/>
</dbReference>
<dbReference type="AlphaFoldDB" id="Q8EV98"/>
<dbReference type="RefSeq" id="WP_011077490.1">
    <property type="nucleotide sequence ID" value="NC_004432.1"/>
</dbReference>
<feature type="chain" id="PRO_5004307355" evidence="2">
    <location>
        <begin position="23"/>
        <end position="383"/>
    </location>
</feature>
<evidence type="ECO:0000313" key="3">
    <source>
        <dbReference type="EMBL" id="BAC44460.1"/>
    </source>
</evidence>
<dbReference type="STRING" id="272633.gene:10731789"/>
<feature type="region of interest" description="Disordered" evidence="1">
    <location>
        <begin position="38"/>
        <end position="58"/>
    </location>
</feature>
<evidence type="ECO:0000256" key="1">
    <source>
        <dbReference type="SAM" id="MobiDB-lite"/>
    </source>
</evidence>
<evidence type="ECO:0000313" key="4">
    <source>
        <dbReference type="Proteomes" id="UP000002522"/>
    </source>
</evidence>
<organism evidence="3 4">
    <name type="scientific">Malacoplasma penetrans (strain HF-2)</name>
    <name type="common">Mycoplasma penetrans</name>
    <dbReference type="NCBI Taxonomy" id="272633"/>
    <lineage>
        <taxon>Bacteria</taxon>
        <taxon>Bacillati</taxon>
        <taxon>Mycoplasmatota</taxon>
        <taxon>Mycoplasmoidales</taxon>
        <taxon>Mycoplasmoidaceae</taxon>
        <taxon>Malacoplasma</taxon>
    </lineage>
</organism>
<dbReference type="HOGENOM" id="CLU_040028_0_0_14"/>
<gene>
    <name evidence="3" type="ordered locus">MYPE6680</name>
</gene>
<name>Q8EV98_MALP2</name>
<dbReference type="Proteomes" id="UP000002522">
    <property type="component" value="Chromosome"/>
</dbReference>
<protein>
    <submittedName>
        <fullName evidence="3">P35 lipoprotein homolog</fullName>
    </submittedName>
</protein>
<sequence>MKIKKIKLLKALALTGAFGIVATVPVIVSSCSSTSDNNVNGNGGQGGDQQTQTSVKPDLKSEVNLSGKLTGVYDTSADNRKDTNTLISDDIKANPDKYFNNAADIKDAIKDAKVTVNGNFSASEWNTQGAKDYAEWSKDNSQAIPTVTYPTAAKQIDIASLNELKTVTFKDSDTISTFITESKITIDKFSEMEKFRVENKLHLSSGDLLHVNLKADNKTTGQAGLNLDLQIPVSNINLKTSLTVSVDATTNTTGNKIEAVSDLKTNFSYNIGIDSTVNFTDPKISQSLTKTEADDATEVLKKLGYAGTDGTIDNDKVSAAIGVYNCKFTAVSSKEDTTVSAKTGKKAYKVTLSAEPFDSNYVWDDGQIGAKQVDFTVQLTVNN</sequence>
<dbReference type="InParanoid" id="Q8EV98"/>
<keyword evidence="4" id="KW-1185">Reference proteome</keyword>
<evidence type="ECO:0000256" key="2">
    <source>
        <dbReference type="SAM" id="SignalP"/>
    </source>
</evidence>
<dbReference type="KEGG" id="mpe:MYPE6680"/>
<proteinExistence type="predicted"/>
<dbReference type="GO" id="GO:0016020">
    <property type="term" value="C:membrane"/>
    <property type="evidence" value="ECO:0007669"/>
    <property type="project" value="InterPro"/>
</dbReference>
<dbReference type="PROSITE" id="PS51257">
    <property type="entry name" value="PROKAR_LIPOPROTEIN"/>
    <property type="match status" value="1"/>
</dbReference>
<keyword evidence="2" id="KW-0732">Signal</keyword>
<dbReference type="EMBL" id="BA000026">
    <property type="protein sequence ID" value="BAC44460.1"/>
    <property type="molecule type" value="Genomic_DNA"/>
</dbReference>
<feature type="signal peptide" evidence="2">
    <location>
        <begin position="1"/>
        <end position="22"/>
    </location>
</feature>
<dbReference type="InterPro" id="IPR011653">
    <property type="entry name" value="Lipoprotein_p35"/>
</dbReference>
<accession>Q8EV98</accession>
<keyword evidence="3" id="KW-0449">Lipoprotein</keyword>
<reference evidence="3 4" key="1">
    <citation type="journal article" date="2002" name="Nucleic Acids Res.">
        <title>The complete genomic sequence of Mycoplasma penetrans, an intracellular bacterial pathogen in humans.</title>
        <authorList>
            <person name="Sasaki Y."/>
            <person name="Ishikawa J."/>
            <person name="Yamashita A."/>
            <person name="Oshima K."/>
            <person name="Kenri T."/>
            <person name="Furuya K."/>
            <person name="Yoshino C."/>
            <person name="Horino A."/>
            <person name="Shiba T."/>
            <person name="Sasaki T."/>
            <person name="Hattori M."/>
        </authorList>
    </citation>
    <scope>NUCLEOTIDE SEQUENCE [LARGE SCALE GENOMIC DNA]</scope>
    <source>
        <strain evidence="3 4">HF-2</strain>
    </source>
</reference>